<dbReference type="EMBL" id="AP014546">
    <property type="protein sequence ID" value="BBB29272.1"/>
    <property type="molecule type" value="Genomic_DNA"/>
</dbReference>
<reference evidence="3 4" key="1">
    <citation type="journal article" date="2008" name="Int. J. Syst. Evol. Microbiol.">
        <title>Neptunomonas japonica sp. nov., an Osedax japonicus symbiont-like bacterium isolated from sediment adjacent to sperm whale carcasses off Kagoshima, Japan.</title>
        <authorList>
            <person name="Miyazaki M."/>
            <person name="Nogi Y."/>
            <person name="Fujiwara Y."/>
            <person name="Kawato M."/>
            <person name="Kubokawa K."/>
            <person name="Horikoshi K."/>
        </authorList>
    </citation>
    <scope>NUCLEOTIDE SEQUENCE [LARGE SCALE GENOMIC DNA]</scope>
    <source>
        <strain evidence="3 4">JAMM 1380</strain>
    </source>
</reference>
<evidence type="ECO:0000256" key="1">
    <source>
        <dbReference type="ARBA" id="ARBA00008270"/>
    </source>
</evidence>
<gene>
    <name evidence="3" type="ORF">NEJAP_1320</name>
</gene>
<dbReference type="GO" id="GO:0016853">
    <property type="term" value="F:isomerase activity"/>
    <property type="evidence" value="ECO:0007669"/>
    <property type="project" value="TreeGrafter"/>
</dbReference>
<sequence length="301" mass="32299">MKGLEYYTLDVFTDRPFCGNPLAVFTDASGLSGEQMQSIARELNLSETVFITEKTGLNRWGIRIFMPQGEIPFAGHPTVGTAILLEKLGWLEAVNGEYELILDEEVGPVPVKYSTNSHGQTLARFATAVLPQVSNSHLSVDNAASLLGLGVEQVKLFPYVASCGVPYQIIELKDVAAVSQATLDMSQWATLLSNDDTPDLCIFSYSGDSADIRMRMFAPIAGIAEDPATGSAAAALVGSIALIKELQHDTGWMIEQGVEMGRSSLIGTHVKVGPHGVNQVEVFGNAVLMSQGVFFSGNERA</sequence>
<dbReference type="GO" id="GO:0005737">
    <property type="term" value="C:cytoplasm"/>
    <property type="evidence" value="ECO:0007669"/>
    <property type="project" value="TreeGrafter"/>
</dbReference>
<dbReference type="RefSeq" id="WP_201349885.1">
    <property type="nucleotide sequence ID" value="NZ_AP014546.1"/>
</dbReference>
<evidence type="ECO:0000313" key="3">
    <source>
        <dbReference type="EMBL" id="BBB29272.1"/>
    </source>
</evidence>
<evidence type="ECO:0000256" key="2">
    <source>
        <dbReference type="PIRSR" id="PIRSR016184-1"/>
    </source>
</evidence>
<name>A0A7R6PFM8_9GAMM</name>
<feature type="active site" evidence="2">
    <location>
        <position position="47"/>
    </location>
</feature>
<dbReference type="Pfam" id="PF02567">
    <property type="entry name" value="PhzC-PhzF"/>
    <property type="match status" value="1"/>
</dbReference>
<proteinExistence type="inferred from homology"/>
<keyword evidence="4" id="KW-1185">Reference proteome</keyword>
<evidence type="ECO:0000313" key="4">
    <source>
        <dbReference type="Proteomes" id="UP000595332"/>
    </source>
</evidence>
<dbReference type="KEGG" id="njp:NEJAP_1320"/>
<dbReference type="AlphaFoldDB" id="A0A7R6PFM8"/>
<accession>A0A7R6PFM8</accession>
<protein>
    <submittedName>
        <fullName evidence="3">Phenazine biosynthesis protein PhzF</fullName>
    </submittedName>
</protein>
<dbReference type="PANTHER" id="PTHR13774:SF32">
    <property type="entry name" value="ANTISENSE-ENHANCING SEQUENCE 1"/>
    <property type="match status" value="1"/>
</dbReference>
<comment type="similarity">
    <text evidence="1">Belongs to the PhzF family.</text>
</comment>
<dbReference type="NCBIfam" id="TIGR00654">
    <property type="entry name" value="PhzF_family"/>
    <property type="match status" value="1"/>
</dbReference>
<dbReference type="PANTHER" id="PTHR13774">
    <property type="entry name" value="PHENAZINE BIOSYNTHESIS PROTEIN"/>
    <property type="match status" value="1"/>
</dbReference>
<dbReference type="Proteomes" id="UP000595332">
    <property type="component" value="Chromosome"/>
</dbReference>
<dbReference type="Gene3D" id="3.10.310.10">
    <property type="entry name" value="Diaminopimelate Epimerase, Chain A, domain 1"/>
    <property type="match status" value="2"/>
</dbReference>
<organism evidence="3 4">
    <name type="scientific">Neptunomonas japonica JAMM 1380</name>
    <dbReference type="NCBI Taxonomy" id="1441457"/>
    <lineage>
        <taxon>Bacteria</taxon>
        <taxon>Pseudomonadati</taxon>
        <taxon>Pseudomonadota</taxon>
        <taxon>Gammaproteobacteria</taxon>
        <taxon>Oceanospirillales</taxon>
        <taxon>Oceanospirillaceae</taxon>
        <taxon>Neptunomonas</taxon>
    </lineage>
</organism>
<dbReference type="PIRSF" id="PIRSF016184">
    <property type="entry name" value="PhzC_PhzF"/>
    <property type="match status" value="1"/>
</dbReference>
<dbReference type="InterPro" id="IPR003719">
    <property type="entry name" value="Phenazine_PhzF-like"/>
</dbReference>
<dbReference type="SUPFAM" id="SSF54506">
    <property type="entry name" value="Diaminopimelate epimerase-like"/>
    <property type="match status" value="1"/>
</dbReference>